<accession>A0ABQ4ZGG8</accession>
<dbReference type="Proteomes" id="UP001151760">
    <property type="component" value="Unassembled WGS sequence"/>
</dbReference>
<evidence type="ECO:0000313" key="1">
    <source>
        <dbReference type="EMBL" id="GJS89284.1"/>
    </source>
</evidence>
<proteinExistence type="predicted"/>
<reference evidence="1" key="2">
    <citation type="submission" date="2022-01" db="EMBL/GenBank/DDBJ databases">
        <authorList>
            <person name="Yamashiro T."/>
            <person name="Shiraishi A."/>
            <person name="Satake H."/>
            <person name="Nakayama K."/>
        </authorList>
    </citation>
    <scope>NUCLEOTIDE SEQUENCE</scope>
</reference>
<keyword evidence="2" id="KW-1185">Reference proteome</keyword>
<reference evidence="1" key="1">
    <citation type="journal article" date="2022" name="Int. J. Mol. Sci.">
        <title>Draft Genome of Tanacetum Coccineum: Genomic Comparison of Closely Related Tanacetum-Family Plants.</title>
        <authorList>
            <person name="Yamashiro T."/>
            <person name="Shiraishi A."/>
            <person name="Nakayama K."/>
            <person name="Satake H."/>
        </authorList>
    </citation>
    <scope>NUCLEOTIDE SEQUENCE</scope>
</reference>
<dbReference type="EMBL" id="BQNB010011339">
    <property type="protein sequence ID" value="GJS89284.1"/>
    <property type="molecule type" value="Genomic_DNA"/>
</dbReference>
<gene>
    <name evidence="1" type="ORF">Tco_0771920</name>
</gene>
<organism evidence="1 2">
    <name type="scientific">Tanacetum coccineum</name>
    <dbReference type="NCBI Taxonomy" id="301880"/>
    <lineage>
        <taxon>Eukaryota</taxon>
        <taxon>Viridiplantae</taxon>
        <taxon>Streptophyta</taxon>
        <taxon>Embryophyta</taxon>
        <taxon>Tracheophyta</taxon>
        <taxon>Spermatophyta</taxon>
        <taxon>Magnoliopsida</taxon>
        <taxon>eudicotyledons</taxon>
        <taxon>Gunneridae</taxon>
        <taxon>Pentapetalae</taxon>
        <taxon>asterids</taxon>
        <taxon>campanulids</taxon>
        <taxon>Asterales</taxon>
        <taxon>Asteraceae</taxon>
        <taxon>Asteroideae</taxon>
        <taxon>Anthemideae</taxon>
        <taxon>Anthemidinae</taxon>
        <taxon>Tanacetum</taxon>
    </lineage>
</organism>
<evidence type="ECO:0000313" key="2">
    <source>
        <dbReference type="Proteomes" id="UP001151760"/>
    </source>
</evidence>
<comment type="caution">
    <text evidence="1">The sequence shown here is derived from an EMBL/GenBank/DDBJ whole genome shotgun (WGS) entry which is preliminary data.</text>
</comment>
<name>A0ABQ4ZGG8_9ASTR</name>
<sequence>MPLYSQLEGTGSSVAGMVSRILPRGTLYLFRNGVSNVTGCRLLVVRYQQIEVDPSSVPLAPHQKLTVISYGSDLI</sequence>
<protein>
    <submittedName>
        <fullName evidence="1">Uncharacterized protein</fullName>
    </submittedName>
</protein>